<reference evidence="1" key="2">
    <citation type="journal article" date="2022" name="New Phytol.">
        <title>Evolutionary transition to the ectomycorrhizal habit in the genomes of a hyperdiverse lineage of mushroom-forming fungi.</title>
        <authorList>
            <person name="Looney B."/>
            <person name="Miyauchi S."/>
            <person name="Morin E."/>
            <person name="Drula E."/>
            <person name="Courty P.E."/>
            <person name="Kohler A."/>
            <person name="Kuo A."/>
            <person name="LaButti K."/>
            <person name="Pangilinan J."/>
            <person name="Lipzen A."/>
            <person name="Riley R."/>
            <person name="Andreopoulos W."/>
            <person name="He G."/>
            <person name="Johnson J."/>
            <person name="Nolan M."/>
            <person name="Tritt A."/>
            <person name="Barry K.W."/>
            <person name="Grigoriev I.V."/>
            <person name="Nagy L.G."/>
            <person name="Hibbett D."/>
            <person name="Henrissat B."/>
            <person name="Matheny P.B."/>
            <person name="Labbe J."/>
            <person name="Martin F.M."/>
        </authorList>
    </citation>
    <scope>NUCLEOTIDE SEQUENCE</scope>
    <source>
        <strain evidence="1">FP105234-sp</strain>
    </source>
</reference>
<dbReference type="Proteomes" id="UP000814033">
    <property type="component" value="Unassembled WGS sequence"/>
</dbReference>
<protein>
    <submittedName>
        <fullName evidence="1">Uncharacterized protein</fullName>
    </submittedName>
</protein>
<gene>
    <name evidence="1" type="ORF">FA95DRAFT_1511014</name>
</gene>
<sequence length="230" mass="26358">MSAILRSVARSFAPTNLSASSSNIARKYSTGVLPRKDWRTIGRAPVSLSQDDALEEEDDDDAPLRTRHQAENFAPVQLPTPETWSTHRAAVKSNFPEGWAPPRKLSRDAMDGLRSLHAYDPETFTTPVLASKFRVSPEAVRRILRSRWQPTNDERARMVAREREQRSEWIATRREEEKSRLIALRKNAGRDDGVRNGHRRRWDDDGPQGIDRKDDDRPRGINGKDRLSLR</sequence>
<evidence type="ECO:0000313" key="2">
    <source>
        <dbReference type="Proteomes" id="UP000814033"/>
    </source>
</evidence>
<keyword evidence="2" id="KW-1185">Reference proteome</keyword>
<evidence type="ECO:0000313" key="1">
    <source>
        <dbReference type="EMBL" id="KAI0052138.1"/>
    </source>
</evidence>
<accession>A0ACB8S6P2</accession>
<name>A0ACB8S6P2_9AGAM</name>
<comment type="caution">
    <text evidence="1">The sequence shown here is derived from an EMBL/GenBank/DDBJ whole genome shotgun (WGS) entry which is preliminary data.</text>
</comment>
<proteinExistence type="predicted"/>
<dbReference type="EMBL" id="MU275847">
    <property type="protein sequence ID" value="KAI0052138.1"/>
    <property type="molecule type" value="Genomic_DNA"/>
</dbReference>
<organism evidence="1 2">
    <name type="scientific">Auriscalpium vulgare</name>
    <dbReference type="NCBI Taxonomy" id="40419"/>
    <lineage>
        <taxon>Eukaryota</taxon>
        <taxon>Fungi</taxon>
        <taxon>Dikarya</taxon>
        <taxon>Basidiomycota</taxon>
        <taxon>Agaricomycotina</taxon>
        <taxon>Agaricomycetes</taxon>
        <taxon>Russulales</taxon>
        <taxon>Auriscalpiaceae</taxon>
        <taxon>Auriscalpium</taxon>
    </lineage>
</organism>
<reference evidence="1" key="1">
    <citation type="submission" date="2021-02" db="EMBL/GenBank/DDBJ databases">
        <authorList>
            <consortium name="DOE Joint Genome Institute"/>
            <person name="Ahrendt S."/>
            <person name="Looney B.P."/>
            <person name="Miyauchi S."/>
            <person name="Morin E."/>
            <person name="Drula E."/>
            <person name="Courty P.E."/>
            <person name="Chicoki N."/>
            <person name="Fauchery L."/>
            <person name="Kohler A."/>
            <person name="Kuo A."/>
            <person name="Labutti K."/>
            <person name="Pangilinan J."/>
            <person name="Lipzen A."/>
            <person name="Riley R."/>
            <person name="Andreopoulos W."/>
            <person name="He G."/>
            <person name="Johnson J."/>
            <person name="Barry K.W."/>
            <person name="Grigoriev I.V."/>
            <person name="Nagy L."/>
            <person name="Hibbett D."/>
            <person name="Henrissat B."/>
            <person name="Matheny P.B."/>
            <person name="Labbe J."/>
            <person name="Martin F."/>
        </authorList>
    </citation>
    <scope>NUCLEOTIDE SEQUENCE</scope>
    <source>
        <strain evidence="1">FP105234-sp</strain>
    </source>
</reference>